<dbReference type="Proteomes" id="UP000234681">
    <property type="component" value="Chromosome 10"/>
</dbReference>
<feature type="compositionally biased region" description="Polar residues" evidence="1">
    <location>
        <begin position="179"/>
        <end position="189"/>
    </location>
</feature>
<feature type="compositionally biased region" description="Basic and acidic residues" evidence="1">
    <location>
        <begin position="19"/>
        <end position="30"/>
    </location>
</feature>
<feature type="compositionally biased region" description="Basic and acidic residues" evidence="1">
    <location>
        <begin position="38"/>
        <end position="48"/>
    </location>
</feature>
<gene>
    <name evidence="2" type="ORF">rCG_35237</name>
</gene>
<dbReference type="AlphaFoldDB" id="A6HD80"/>
<reference evidence="2 3" key="1">
    <citation type="submission" date="2005-07" db="EMBL/GenBank/DDBJ databases">
        <authorList>
            <person name="Mural R.J."/>
            <person name="Li P.W."/>
            <person name="Adams M.D."/>
            <person name="Amanatides P.G."/>
            <person name="Baden-Tillson H."/>
            <person name="Barnstead M."/>
            <person name="Chin S.H."/>
            <person name="Dew I."/>
            <person name="Evans C.A."/>
            <person name="Ferriera S."/>
            <person name="Flanigan M."/>
            <person name="Fosler C."/>
            <person name="Glodek A."/>
            <person name="Gu Z."/>
            <person name="Holt R.A."/>
            <person name="Jennings D."/>
            <person name="Kraft C.L."/>
            <person name="Lu F."/>
            <person name="Nguyen T."/>
            <person name="Nusskern D.R."/>
            <person name="Pfannkoch C.M."/>
            <person name="Sitter C."/>
            <person name="Sutton G.G."/>
            <person name="Venter J.C."/>
            <person name="Wang Z."/>
            <person name="Woodage T."/>
            <person name="Zheng X.H."/>
            <person name="Zhong F."/>
        </authorList>
    </citation>
    <scope>NUCLEOTIDE SEQUENCE [LARGE SCALE GENOMIC DNA]</scope>
    <source>
        <strain>BN</strain>
        <strain evidence="3">Sprague-Dawley</strain>
    </source>
</reference>
<feature type="compositionally biased region" description="Basic residues" evidence="1">
    <location>
        <begin position="122"/>
        <end position="131"/>
    </location>
</feature>
<accession>A6HD80</accession>
<evidence type="ECO:0000313" key="2">
    <source>
        <dbReference type="EMBL" id="EDM03985.1"/>
    </source>
</evidence>
<feature type="compositionally biased region" description="Polar residues" evidence="1">
    <location>
        <begin position="142"/>
        <end position="158"/>
    </location>
</feature>
<sequence>MPPPPPAFPDADSQAPTKVGREARAPRRELPNAATSDRAGRGRRDSLSGRRLPPLSTPPCALTGRAGKAPGGSEAGLPQCCKDLGVARRCGPSEGRLAPSPPPTPAGCRGGAQRQPSLPGPRSRKRGRQHASVRALAPDSRLPTQIRASGLNPRTGSFLSGPGETKAQSSGGRVYMSLPASTGQTRESL</sequence>
<organism evidence="2 3">
    <name type="scientific">Rattus norvegicus</name>
    <name type="common">Rat</name>
    <dbReference type="NCBI Taxonomy" id="10116"/>
    <lineage>
        <taxon>Eukaryota</taxon>
        <taxon>Metazoa</taxon>
        <taxon>Chordata</taxon>
        <taxon>Craniata</taxon>
        <taxon>Vertebrata</taxon>
        <taxon>Euteleostomi</taxon>
        <taxon>Mammalia</taxon>
        <taxon>Eutheria</taxon>
        <taxon>Euarchontoglires</taxon>
        <taxon>Glires</taxon>
        <taxon>Rodentia</taxon>
        <taxon>Myomorpha</taxon>
        <taxon>Muroidea</taxon>
        <taxon>Muridae</taxon>
        <taxon>Murinae</taxon>
        <taxon>Rattus</taxon>
    </lineage>
</organism>
<evidence type="ECO:0000313" key="3">
    <source>
        <dbReference type="Proteomes" id="UP000234681"/>
    </source>
</evidence>
<proteinExistence type="predicted"/>
<name>A6HD80_RAT</name>
<evidence type="ECO:0000256" key="1">
    <source>
        <dbReference type="SAM" id="MobiDB-lite"/>
    </source>
</evidence>
<protein>
    <submittedName>
        <fullName evidence="2">RCG35237</fullName>
    </submittedName>
</protein>
<feature type="region of interest" description="Disordered" evidence="1">
    <location>
        <begin position="1"/>
        <end position="189"/>
    </location>
</feature>
<dbReference type="EMBL" id="CH473948">
    <property type="protein sequence ID" value="EDM03985.1"/>
    <property type="molecule type" value="Genomic_DNA"/>
</dbReference>